<dbReference type="GO" id="GO:0009742">
    <property type="term" value="P:brassinosteroid mediated signaling pathway"/>
    <property type="evidence" value="ECO:0007669"/>
    <property type="project" value="TreeGrafter"/>
</dbReference>
<evidence type="ECO:0000256" key="3">
    <source>
        <dbReference type="ARBA" id="ARBA00022679"/>
    </source>
</evidence>
<evidence type="ECO:0000256" key="5">
    <source>
        <dbReference type="ARBA" id="ARBA00022777"/>
    </source>
</evidence>
<name>A0A5P1EGN6_ASPOF</name>
<keyword evidence="6" id="KW-0067">ATP-binding</keyword>
<keyword evidence="5" id="KW-0418">Kinase</keyword>
<dbReference type="PANTHER" id="PTHR24057">
    <property type="entry name" value="GLYCOGEN SYNTHASE KINASE-3 ALPHA"/>
    <property type="match status" value="1"/>
</dbReference>
<dbReference type="PROSITE" id="PS50011">
    <property type="entry name" value="PROTEIN_KINASE_DOM"/>
    <property type="match status" value="1"/>
</dbReference>
<comment type="similarity">
    <text evidence="1">Belongs to the protein kinase superfamily. CMGC Ser/Thr protein kinase family. GSK-3 subfamily.</text>
</comment>
<sequence>MRNENLNRSIEAHTDCLRLRLLGFALRSPAKNRINERLWQLYTVQDGGTIALDWLLASDVAGASYDTGRVISKDDSTPLVIVIPGLTSDSASPVKGEANISYICSWYYRATELVFGATEYSTSIDIWSACCVLAELLLGQVLGTPTREEIRCMKTNYTDLAIQRLF</sequence>
<dbReference type="SUPFAM" id="SSF56112">
    <property type="entry name" value="Protein kinase-like (PK-like)"/>
    <property type="match status" value="1"/>
</dbReference>
<keyword evidence="4" id="KW-0547">Nucleotide-binding</keyword>
<dbReference type="GO" id="GO:0005634">
    <property type="term" value="C:nucleus"/>
    <property type="evidence" value="ECO:0007669"/>
    <property type="project" value="TreeGrafter"/>
</dbReference>
<protein>
    <recommendedName>
        <fullName evidence="7">Protein kinase domain-containing protein</fullName>
    </recommendedName>
</protein>
<keyword evidence="2" id="KW-0723">Serine/threonine-protein kinase</keyword>
<dbReference type="InterPro" id="IPR011009">
    <property type="entry name" value="Kinase-like_dom_sf"/>
</dbReference>
<accession>A0A5P1EGN6</accession>
<dbReference type="GO" id="GO:0005737">
    <property type="term" value="C:cytoplasm"/>
    <property type="evidence" value="ECO:0007669"/>
    <property type="project" value="TreeGrafter"/>
</dbReference>
<reference evidence="9" key="1">
    <citation type="journal article" date="2017" name="Nat. Commun.">
        <title>The asparagus genome sheds light on the origin and evolution of a young Y chromosome.</title>
        <authorList>
            <person name="Harkess A."/>
            <person name="Zhou J."/>
            <person name="Xu C."/>
            <person name="Bowers J.E."/>
            <person name="Van der Hulst R."/>
            <person name="Ayyampalayam S."/>
            <person name="Mercati F."/>
            <person name="Riccardi P."/>
            <person name="McKain M.R."/>
            <person name="Kakrana A."/>
            <person name="Tang H."/>
            <person name="Ray J."/>
            <person name="Groenendijk J."/>
            <person name="Arikit S."/>
            <person name="Mathioni S.M."/>
            <person name="Nakano M."/>
            <person name="Shan H."/>
            <person name="Telgmann-Rauber A."/>
            <person name="Kanno A."/>
            <person name="Yue Z."/>
            <person name="Chen H."/>
            <person name="Li W."/>
            <person name="Chen Y."/>
            <person name="Xu X."/>
            <person name="Zhang Y."/>
            <person name="Luo S."/>
            <person name="Chen H."/>
            <person name="Gao J."/>
            <person name="Mao Z."/>
            <person name="Pires J.C."/>
            <person name="Luo M."/>
            <person name="Kudrna D."/>
            <person name="Wing R.A."/>
            <person name="Meyers B.C."/>
            <person name="Yi K."/>
            <person name="Kong H."/>
            <person name="Lavrijsen P."/>
            <person name="Sunseri F."/>
            <person name="Falavigna A."/>
            <person name="Ye Y."/>
            <person name="Leebens-Mack J.H."/>
            <person name="Chen G."/>
        </authorList>
    </citation>
    <scope>NUCLEOTIDE SEQUENCE [LARGE SCALE GENOMIC DNA]</scope>
    <source>
        <strain evidence="9">cv. DH0086</strain>
    </source>
</reference>
<dbReference type="GO" id="GO:0004674">
    <property type="term" value="F:protein serine/threonine kinase activity"/>
    <property type="evidence" value="ECO:0007669"/>
    <property type="project" value="UniProtKB-KW"/>
</dbReference>
<evidence type="ECO:0000259" key="7">
    <source>
        <dbReference type="PROSITE" id="PS50011"/>
    </source>
</evidence>
<keyword evidence="9" id="KW-1185">Reference proteome</keyword>
<dbReference type="Gramene" id="ONK65068">
    <property type="protein sequence ID" value="ONK65068"/>
    <property type="gene ID" value="A4U43_C07F33270"/>
</dbReference>
<evidence type="ECO:0000256" key="1">
    <source>
        <dbReference type="ARBA" id="ARBA00005527"/>
    </source>
</evidence>
<dbReference type="InterPro" id="IPR000719">
    <property type="entry name" value="Prot_kinase_dom"/>
</dbReference>
<dbReference type="AlphaFoldDB" id="A0A5P1EGN6"/>
<dbReference type="EMBL" id="CM007387">
    <property type="protein sequence ID" value="ONK65068.1"/>
    <property type="molecule type" value="Genomic_DNA"/>
</dbReference>
<evidence type="ECO:0000256" key="4">
    <source>
        <dbReference type="ARBA" id="ARBA00022741"/>
    </source>
</evidence>
<keyword evidence="3" id="KW-0808">Transferase</keyword>
<organism evidence="8 9">
    <name type="scientific">Asparagus officinalis</name>
    <name type="common">Garden asparagus</name>
    <dbReference type="NCBI Taxonomy" id="4686"/>
    <lineage>
        <taxon>Eukaryota</taxon>
        <taxon>Viridiplantae</taxon>
        <taxon>Streptophyta</taxon>
        <taxon>Embryophyta</taxon>
        <taxon>Tracheophyta</taxon>
        <taxon>Spermatophyta</taxon>
        <taxon>Magnoliopsida</taxon>
        <taxon>Liliopsida</taxon>
        <taxon>Asparagales</taxon>
        <taxon>Asparagaceae</taxon>
        <taxon>Asparagoideae</taxon>
        <taxon>Asparagus</taxon>
    </lineage>
</organism>
<proteinExistence type="inferred from homology"/>
<gene>
    <name evidence="8" type="ORF">A4U43_C07F33270</name>
</gene>
<dbReference type="GO" id="GO:0005524">
    <property type="term" value="F:ATP binding"/>
    <property type="evidence" value="ECO:0007669"/>
    <property type="project" value="UniProtKB-KW"/>
</dbReference>
<evidence type="ECO:0000256" key="6">
    <source>
        <dbReference type="ARBA" id="ARBA00022840"/>
    </source>
</evidence>
<evidence type="ECO:0000256" key="2">
    <source>
        <dbReference type="ARBA" id="ARBA00022527"/>
    </source>
</evidence>
<dbReference type="PANTHER" id="PTHR24057:SF5">
    <property type="entry name" value="SHAGGY-RELATED PROTEIN KINASE IOTA-RELATED"/>
    <property type="match status" value="1"/>
</dbReference>
<dbReference type="Gene3D" id="1.10.510.10">
    <property type="entry name" value="Transferase(Phosphotransferase) domain 1"/>
    <property type="match status" value="1"/>
</dbReference>
<dbReference type="InterPro" id="IPR050591">
    <property type="entry name" value="GSK-3"/>
</dbReference>
<evidence type="ECO:0000313" key="8">
    <source>
        <dbReference type="EMBL" id="ONK65068.1"/>
    </source>
</evidence>
<dbReference type="Proteomes" id="UP000243459">
    <property type="component" value="Chromosome 7"/>
</dbReference>
<dbReference type="GO" id="GO:0030154">
    <property type="term" value="P:cell differentiation"/>
    <property type="evidence" value="ECO:0007669"/>
    <property type="project" value="TreeGrafter"/>
</dbReference>
<evidence type="ECO:0000313" key="9">
    <source>
        <dbReference type="Proteomes" id="UP000243459"/>
    </source>
</evidence>
<feature type="domain" description="Protein kinase" evidence="7">
    <location>
        <begin position="1"/>
        <end position="166"/>
    </location>
</feature>